<dbReference type="Pfam" id="PF00232">
    <property type="entry name" value="Glyco_hydro_1"/>
    <property type="match status" value="2"/>
</dbReference>
<comment type="caution">
    <text evidence="5">The sequence shown here is derived from an EMBL/GenBank/DDBJ whole genome shotgun (WGS) entry which is preliminary data.</text>
</comment>
<dbReference type="PANTHER" id="PTHR10353">
    <property type="entry name" value="GLYCOSYL HYDROLASE"/>
    <property type="match status" value="1"/>
</dbReference>
<dbReference type="SUPFAM" id="SSF51445">
    <property type="entry name" value="(Trans)glycosidases"/>
    <property type="match status" value="1"/>
</dbReference>
<dbReference type="AlphaFoldDB" id="A0A813JBX2"/>
<feature type="region of interest" description="Disordered" evidence="4">
    <location>
        <begin position="795"/>
        <end position="871"/>
    </location>
</feature>
<protein>
    <submittedName>
        <fullName evidence="5">Uncharacterized protein</fullName>
    </submittedName>
</protein>
<dbReference type="Gene3D" id="3.20.20.80">
    <property type="entry name" value="Glycosidases"/>
    <property type="match status" value="2"/>
</dbReference>
<dbReference type="GO" id="GO:0005975">
    <property type="term" value="P:carbohydrate metabolic process"/>
    <property type="evidence" value="ECO:0007669"/>
    <property type="project" value="InterPro"/>
</dbReference>
<name>A0A813JBX2_POLGL</name>
<dbReference type="Proteomes" id="UP000626109">
    <property type="component" value="Unassembled WGS sequence"/>
</dbReference>
<feature type="compositionally biased region" description="Polar residues" evidence="4">
    <location>
        <begin position="824"/>
        <end position="840"/>
    </location>
</feature>
<feature type="compositionally biased region" description="Basic and acidic residues" evidence="4">
    <location>
        <begin position="611"/>
        <end position="625"/>
    </location>
</feature>
<evidence type="ECO:0000256" key="4">
    <source>
        <dbReference type="SAM" id="MobiDB-lite"/>
    </source>
</evidence>
<feature type="compositionally biased region" description="Polar residues" evidence="4">
    <location>
        <begin position="217"/>
        <end position="233"/>
    </location>
</feature>
<evidence type="ECO:0000256" key="3">
    <source>
        <dbReference type="ARBA" id="ARBA00023295"/>
    </source>
</evidence>
<evidence type="ECO:0000313" key="5">
    <source>
        <dbReference type="EMBL" id="CAE8674958.1"/>
    </source>
</evidence>
<reference evidence="5" key="1">
    <citation type="submission" date="2021-02" db="EMBL/GenBank/DDBJ databases">
        <authorList>
            <person name="Dougan E. K."/>
            <person name="Rhodes N."/>
            <person name="Thang M."/>
            <person name="Chan C."/>
        </authorList>
    </citation>
    <scope>NUCLEOTIDE SEQUENCE</scope>
</reference>
<feature type="compositionally biased region" description="Acidic residues" evidence="4">
    <location>
        <begin position="248"/>
        <end position="266"/>
    </location>
</feature>
<dbReference type="GO" id="GO:0008422">
    <property type="term" value="F:beta-glucosidase activity"/>
    <property type="evidence" value="ECO:0007669"/>
    <property type="project" value="TreeGrafter"/>
</dbReference>
<accession>A0A813JBX2</accession>
<feature type="compositionally biased region" description="Low complexity" evidence="4">
    <location>
        <begin position="179"/>
        <end position="206"/>
    </location>
</feature>
<comment type="similarity">
    <text evidence="1">Belongs to the glycosyl hydrolase 1 family.</text>
</comment>
<feature type="region of interest" description="Disordered" evidence="4">
    <location>
        <begin position="557"/>
        <end position="627"/>
    </location>
</feature>
<keyword evidence="2" id="KW-0378">Hydrolase</keyword>
<sequence>MSFPSGFRWGAGDAAPEILAGGTSRACQPFAERDAALLHGLGLKSYLLSISWAAVWPQGFAAASSSEAISYYCTLVESLVRLGIEPLVALPAHEPPVRGGVGGGWASAELVPHFANHAREMFRALFPLGAKRWVTLWEPWSCSLLHWDCPGRPTDTATAGAAGKTTTTAAARAEATAAAATATATVTTATTTTATTSSTSNTTSAAEDPEGADRAVDSSSSKDLLHGSYSTPVSVADAEEAASPNNDNNDDNDDDDDDNHDDDDNSDSSGQPTVYKAGHHLLLAHAAAAKVFREELGFGSQGFLGVALNADWAEPSAELESQLNAEASECILESTIGWFAGPLFQGDYPAVMRERCGTLLPELSASERRELLGSADFLAVIHRRAGLVQVEVDADDPVCGARAVCVSTDPSWPTSPSGVPVTPWALERVLLWLKSRGYCPSQSGRQEGLLVLVPNLESREKSRQRSLDDGQRTLFLDGYLRSVHHAIAKGVDLRGFYALPLLDTGHEPRGEPVADNNNNNNNSAGVVHVDRRSGDRILKLSARWLAMVASRNTLPQLDLPDIFNNTNNTNNSNNKKKKKAPVEESVEPVEAEEPQQQQHRRWHRLRPQNRKLGEAPSRQEWHAGESGEVPQQAAAAREALLTLLRCQSAGTSACEAAAQVPALRDLDPASLFSTLEALELCSLLPWAAATPGLAATGRLRAGSVAQRVADVVASATALRAAPARPEDVASASRWGAAHRQRSDAMDCALRWRTSQLLRLRGLAPQGESFSSQGGELSCLEPDVLAAVLQLLQQHNNNNNNNNSSNNECESRGSMDKSEGRGSNHQEPTSLTDQRPNLDNSSNHHDSTDFSLGSASLAKQSEPEPANARAGIPATPTATTIAAATTTSQPATPTATTIAAAATSQSRSALSSTRRLDLDPLSVAVTLEAISRHVQMQAVAPPARNPRELAEDLARAASEVRSAEAAANAALSAEDWRGSQAAAAAAACILWGSQRRS</sequence>
<feature type="compositionally biased region" description="Basic and acidic residues" evidence="4">
    <location>
        <begin position="808"/>
        <end position="823"/>
    </location>
</feature>
<keyword evidence="3" id="KW-0326">Glycosidase</keyword>
<feature type="compositionally biased region" description="Polar residues" evidence="4">
    <location>
        <begin position="848"/>
        <end position="858"/>
    </location>
</feature>
<evidence type="ECO:0000313" key="6">
    <source>
        <dbReference type="Proteomes" id="UP000626109"/>
    </source>
</evidence>
<dbReference type="InterPro" id="IPR017853">
    <property type="entry name" value="GH"/>
</dbReference>
<dbReference type="EMBL" id="CAJNNW010024959">
    <property type="protein sequence ID" value="CAE8674958.1"/>
    <property type="molecule type" value="Genomic_DNA"/>
</dbReference>
<feature type="compositionally biased region" description="Low complexity" evidence="4">
    <location>
        <begin position="564"/>
        <end position="573"/>
    </location>
</feature>
<feature type="region of interest" description="Disordered" evidence="4">
    <location>
        <begin position="179"/>
        <end position="274"/>
    </location>
</feature>
<dbReference type="InterPro" id="IPR001360">
    <property type="entry name" value="Glyco_hydro_1"/>
</dbReference>
<gene>
    <name evidence="5" type="ORF">PGLA2088_LOCUS19197</name>
</gene>
<proteinExistence type="inferred from homology"/>
<dbReference type="PANTHER" id="PTHR10353:SF36">
    <property type="entry name" value="LP05116P"/>
    <property type="match status" value="1"/>
</dbReference>
<evidence type="ECO:0000256" key="1">
    <source>
        <dbReference type="ARBA" id="ARBA00010838"/>
    </source>
</evidence>
<feature type="compositionally biased region" description="Low complexity" evidence="4">
    <location>
        <begin position="795"/>
        <end position="806"/>
    </location>
</feature>
<feature type="compositionally biased region" description="Basic residues" evidence="4">
    <location>
        <begin position="598"/>
        <end position="609"/>
    </location>
</feature>
<organism evidence="5 6">
    <name type="scientific">Polarella glacialis</name>
    <name type="common">Dinoflagellate</name>
    <dbReference type="NCBI Taxonomy" id="89957"/>
    <lineage>
        <taxon>Eukaryota</taxon>
        <taxon>Sar</taxon>
        <taxon>Alveolata</taxon>
        <taxon>Dinophyceae</taxon>
        <taxon>Suessiales</taxon>
        <taxon>Suessiaceae</taxon>
        <taxon>Polarella</taxon>
    </lineage>
</organism>
<feature type="compositionally biased region" description="Acidic residues" evidence="4">
    <location>
        <begin position="584"/>
        <end position="593"/>
    </location>
</feature>
<evidence type="ECO:0000256" key="2">
    <source>
        <dbReference type="ARBA" id="ARBA00022801"/>
    </source>
</evidence>